<protein>
    <submittedName>
        <fullName evidence="2">Uncharacterized protein</fullName>
    </submittedName>
</protein>
<dbReference type="EMBL" id="JAUESC010000003">
    <property type="protein sequence ID" value="KAK0600341.1"/>
    <property type="molecule type" value="Genomic_DNA"/>
</dbReference>
<feature type="region of interest" description="Disordered" evidence="1">
    <location>
        <begin position="86"/>
        <end position="106"/>
    </location>
</feature>
<evidence type="ECO:0000256" key="1">
    <source>
        <dbReference type="SAM" id="MobiDB-lite"/>
    </source>
</evidence>
<comment type="caution">
    <text evidence="2">The sequence shown here is derived from an EMBL/GenBank/DDBJ whole genome shotgun (WGS) entry which is preliminary data.</text>
</comment>
<sequence length="170" mass="18947">MTSNIYEPQGKLSNALMSFTKDNTQPGMDVRVSSIPKNWDTINRYPIFNASSVATSSMSRLKVASNSSIVGLSSAKYRVKIDSSLTSSVSQNPSSNVPMLRPLHKQNSSLPNRASFCPKPNHISSLFLFAASLTDPYAKRPKQGKKNQTQLETRQQNKLKEEQQKQNKQL</sequence>
<keyword evidence="3" id="KW-1185">Reference proteome</keyword>
<name>A0AA39W3A2_ACESA</name>
<feature type="compositionally biased region" description="Low complexity" evidence="1">
    <location>
        <begin position="86"/>
        <end position="95"/>
    </location>
</feature>
<accession>A0AA39W3A2</accession>
<feature type="region of interest" description="Disordered" evidence="1">
    <location>
        <begin position="138"/>
        <end position="170"/>
    </location>
</feature>
<dbReference type="AlphaFoldDB" id="A0AA39W3A2"/>
<reference evidence="2" key="2">
    <citation type="submission" date="2023-06" db="EMBL/GenBank/DDBJ databases">
        <authorList>
            <person name="Swenson N.G."/>
            <person name="Wegrzyn J.L."/>
            <person name="Mcevoy S.L."/>
        </authorList>
    </citation>
    <scope>NUCLEOTIDE SEQUENCE</scope>
    <source>
        <strain evidence="2">NS2018</strain>
        <tissue evidence="2">Leaf</tissue>
    </source>
</reference>
<proteinExistence type="predicted"/>
<feature type="compositionally biased region" description="Basic and acidic residues" evidence="1">
    <location>
        <begin position="158"/>
        <end position="170"/>
    </location>
</feature>
<gene>
    <name evidence="2" type="ORF">LWI29_013946</name>
</gene>
<organism evidence="2 3">
    <name type="scientific">Acer saccharum</name>
    <name type="common">Sugar maple</name>
    <dbReference type="NCBI Taxonomy" id="4024"/>
    <lineage>
        <taxon>Eukaryota</taxon>
        <taxon>Viridiplantae</taxon>
        <taxon>Streptophyta</taxon>
        <taxon>Embryophyta</taxon>
        <taxon>Tracheophyta</taxon>
        <taxon>Spermatophyta</taxon>
        <taxon>Magnoliopsida</taxon>
        <taxon>eudicotyledons</taxon>
        <taxon>Gunneridae</taxon>
        <taxon>Pentapetalae</taxon>
        <taxon>rosids</taxon>
        <taxon>malvids</taxon>
        <taxon>Sapindales</taxon>
        <taxon>Sapindaceae</taxon>
        <taxon>Hippocastanoideae</taxon>
        <taxon>Acereae</taxon>
        <taxon>Acer</taxon>
    </lineage>
</organism>
<evidence type="ECO:0000313" key="2">
    <source>
        <dbReference type="EMBL" id="KAK0600341.1"/>
    </source>
</evidence>
<reference evidence="2" key="1">
    <citation type="journal article" date="2022" name="Plant J.">
        <title>Strategies of tolerance reflected in two North American maple genomes.</title>
        <authorList>
            <person name="McEvoy S.L."/>
            <person name="Sezen U.U."/>
            <person name="Trouern-Trend A."/>
            <person name="McMahon S.M."/>
            <person name="Schaberg P.G."/>
            <person name="Yang J."/>
            <person name="Wegrzyn J.L."/>
            <person name="Swenson N.G."/>
        </authorList>
    </citation>
    <scope>NUCLEOTIDE SEQUENCE</scope>
    <source>
        <strain evidence="2">NS2018</strain>
    </source>
</reference>
<evidence type="ECO:0000313" key="3">
    <source>
        <dbReference type="Proteomes" id="UP001168877"/>
    </source>
</evidence>
<dbReference type="Proteomes" id="UP001168877">
    <property type="component" value="Unassembled WGS sequence"/>
</dbReference>